<comment type="similarity">
    <text evidence="3 10">Belongs to the SINA (Seven in absentia) family.</text>
</comment>
<keyword evidence="7 10" id="KW-0833">Ubl conjugation pathway</keyword>
<evidence type="ECO:0000256" key="10">
    <source>
        <dbReference type="RuleBase" id="RU201113"/>
    </source>
</evidence>
<keyword evidence="5 10" id="KW-0479">Metal-binding</keyword>
<dbReference type="InterPro" id="IPR001841">
    <property type="entry name" value="Znf_RING"/>
</dbReference>
<dbReference type="InterPro" id="IPR049548">
    <property type="entry name" value="Sina-like_RING"/>
</dbReference>
<accession>A0A9P0X5M8</accession>
<evidence type="ECO:0000256" key="8">
    <source>
        <dbReference type="ARBA" id="ARBA00022833"/>
    </source>
</evidence>
<dbReference type="EC" id="2.3.2.27" evidence="10"/>
<keyword evidence="6 9" id="KW-0863">Zinc-finger</keyword>
<dbReference type="AlphaFoldDB" id="A0A9P0X5M8"/>
<evidence type="ECO:0000256" key="7">
    <source>
        <dbReference type="ARBA" id="ARBA00022786"/>
    </source>
</evidence>
<dbReference type="Pfam" id="PF21361">
    <property type="entry name" value="Sina_ZnF"/>
    <property type="match status" value="1"/>
</dbReference>
<dbReference type="Pfam" id="PF03145">
    <property type="entry name" value="Sina_TRAF"/>
    <property type="match status" value="1"/>
</dbReference>
<evidence type="ECO:0000256" key="2">
    <source>
        <dbReference type="ARBA" id="ARBA00004906"/>
    </source>
</evidence>
<gene>
    <name evidence="14" type="ORF">PIBRA_LOCUS2421</name>
</gene>
<comment type="caution">
    <text evidence="14">The sequence shown here is derived from an EMBL/GenBank/DDBJ whole genome shotgun (WGS) entry which is preliminary data.</text>
</comment>
<dbReference type="InterPro" id="IPR018121">
    <property type="entry name" value="7-in-absentia-prot_TRAF-dom"/>
</dbReference>
<evidence type="ECO:0000256" key="1">
    <source>
        <dbReference type="ARBA" id="ARBA00000900"/>
    </source>
</evidence>
<dbReference type="InterPro" id="IPR013083">
    <property type="entry name" value="Znf_RING/FYVE/PHD"/>
</dbReference>
<dbReference type="PROSITE" id="PS51081">
    <property type="entry name" value="ZF_SIAH"/>
    <property type="match status" value="1"/>
</dbReference>
<dbReference type="GO" id="GO:0061630">
    <property type="term" value="F:ubiquitin protein ligase activity"/>
    <property type="evidence" value="ECO:0007669"/>
    <property type="project" value="UniProtKB-EC"/>
</dbReference>
<evidence type="ECO:0000313" key="15">
    <source>
        <dbReference type="Proteomes" id="UP001152562"/>
    </source>
</evidence>
<proteinExistence type="inferred from homology"/>
<dbReference type="GO" id="GO:0008270">
    <property type="term" value="F:zinc ion binding"/>
    <property type="evidence" value="ECO:0007669"/>
    <property type="project" value="UniProtKB-KW"/>
</dbReference>
<dbReference type="PANTHER" id="PTHR45877">
    <property type="entry name" value="E3 UBIQUITIN-PROTEIN LIGASE SIAH2"/>
    <property type="match status" value="1"/>
</dbReference>
<evidence type="ECO:0000256" key="4">
    <source>
        <dbReference type="ARBA" id="ARBA00022679"/>
    </source>
</evidence>
<evidence type="ECO:0000259" key="13">
    <source>
        <dbReference type="PROSITE" id="PS51081"/>
    </source>
</evidence>
<organism evidence="14 15">
    <name type="scientific">Pieris brassicae</name>
    <name type="common">White butterfly</name>
    <name type="synonym">Large white butterfly</name>
    <dbReference type="NCBI Taxonomy" id="7116"/>
    <lineage>
        <taxon>Eukaryota</taxon>
        <taxon>Metazoa</taxon>
        <taxon>Ecdysozoa</taxon>
        <taxon>Arthropoda</taxon>
        <taxon>Hexapoda</taxon>
        <taxon>Insecta</taxon>
        <taxon>Pterygota</taxon>
        <taxon>Neoptera</taxon>
        <taxon>Endopterygota</taxon>
        <taxon>Lepidoptera</taxon>
        <taxon>Glossata</taxon>
        <taxon>Ditrysia</taxon>
        <taxon>Papilionoidea</taxon>
        <taxon>Pieridae</taxon>
        <taxon>Pierinae</taxon>
        <taxon>Pieris</taxon>
    </lineage>
</organism>
<feature type="domain" description="SIAH-type" evidence="13">
    <location>
        <begin position="71"/>
        <end position="133"/>
    </location>
</feature>
<dbReference type="GO" id="GO:0031624">
    <property type="term" value="F:ubiquitin conjugating enzyme binding"/>
    <property type="evidence" value="ECO:0007669"/>
    <property type="project" value="TreeGrafter"/>
</dbReference>
<name>A0A9P0X5M8_PIEBR</name>
<dbReference type="GO" id="GO:0043161">
    <property type="term" value="P:proteasome-mediated ubiquitin-dependent protein catabolic process"/>
    <property type="evidence" value="ECO:0007669"/>
    <property type="project" value="TreeGrafter"/>
</dbReference>
<evidence type="ECO:0000256" key="6">
    <source>
        <dbReference type="ARBA" id="ARBA00022771"/>
    </source>
</evidence>
<comment type="domain">
    <text evidence="10">The RING-type zinc finger domain is essential for ubiquitin ligase activity.</text>
</comment>
<evidence type="ECO:0000259" key="12">
    <source>
        <dbReference type="PROSITE" id="PS50089"/>
    </source>
</evidence>
<evidence type="ECO:0000313" key="14">
    <source>
        <dbReference type="EMBL" id="CAH3997246.1"/>
    </source>
</evidence>
<dbReference type="PANTHER" id="PTHR45877:SF2">
    <property type="entry name" value="E3 UBIQUITIN-PROTEIN LIGASE SINA-RELATED"/>
    <property type="match status" value="1"/>
</dbReference>
<comment type="function">
    <text evidence="10">E3 ubiquitin-protein ligase that mediates ubiquitination and subsequent proteasomal degradation of target proteins. E3 ubiquitin ligases accept ubiquitin from an E2 ubiquitin-conjugating enzyme in the form of a thioester and then directly transfers the ubiquitin to targeted substrates.</text>
</comment>
<dbReference type="Proteomes" id="UP001152562">
    <property type="component" value="Unassembled WGS sequence"/>
</dbReference>
<dbReference type="Gene3D" id="3.30.40.10">
    <property type="entry name" value="Zinc/RING finger domain, C3HC4 (zinc finger)"/>
    <property type="match status" value="2"/>
</dbReference>
<comment type="catalytic activity">
    <reaction evidence="1 10">
        <text>S-ubiquitinyl-[E2 ubiquitin-conjugating enzyme]-L-cysteine + [acceptor protein]-L-lysine = [E2 ubiquitin-conjugating enzyme]-L-cysteine + N(6)-ubiquitinyl-[acceptor protein]-L-lysine.</text>
        <dbReference type="EC" id="2.3.2.27"/>
    </reaction>
</comment>
<dbReference type="EMBL" id="CALOZG010000003">
    <property type="protein sequence ID" value="CAH3997246.1"/>
    <property type="molecule type" value="Genomic_DNA"/>
</dbReference>
<dbReference type="PROSITE" id="PS50089">
    <property type="entry name" value="ZF_RING_2"/>
    <property type="match status" value="1"/>
</dbReference>
<dbReference type="Pfam" id="PF21362">
    <property type="entry name" value="Sina_RING"/>
    <property type="match status" value="1"/>
</dbReference>
<dbReference type="InterPro" id="IPR013010">
    <property type="entry name" value="Znf_SIAH"/>
</dbReference>
<dbReference type="SUPFAM" id="SSF57850">
    <property type="entry name" value="RING/U-box"/>
    <property type="match status" value="1"/>
</dbReference>
<feature type="region of interest" description="Disordered" evidence="11">
    <location>
        <begin position="266"/>
        <end position="324"/>
    </location>
</feature>
<keyword evidence="8 10" id="KW-0862">Zinc</keyword>
<evidence type="ECO:0000256" key="3">
    <source>
        <dbReference type="ARBA" id="ARBA00009119"/>
    </source>
</evidence>
<sequence length="324" mass="37237">MFSRFGYLRFNMEAPECPVCIQPMTVPIFQCQSGHSLCNSCTVKLSPPICPICRQTMTQMRNWQLEDLVGKAIVACPNKNKGCVYKYVSIEMEDHIKECIFREMDCPMGKVFGTCSWSGKLKEMLNHFKDRHPGYCANITSDITIDNVSVTNDCRHFYLLQFNKQIFFLSFKIDTVQKLGYWLVQYVGTKKAARQNVYEIQINSKRHQKRTVTYIDYCFSDSMEANEVFRQAQCAVMPLIMMDHFIDNSKITFRCLIKRAFEGKPAFKNNDQSKDTTTGQKKGPPPPNRHKSPGPHVTRAKGSGTNNTQKPGPFKKQQANFNKK</sequence>
<comment type="domain">
    <text evidence="10">The SBD domain (substrate-binding domain) mediates the interaction with substrate proteins. It is related to the TRAF family.</text>
</comment>
<dbReference type="GO" id="GO:0005737">
    <property type="term" value="C:cytoplasm"/>
    <property type="evidence" value="ECO:0007669"/>
    <property type="project" value="InterPro"/>
</dbReference>
<keyword evidence="4" id="KW-0808">Transferase</keyword>
<keyword evidence="15" id="KW-1185">Reference proteome</keyword>
<dbReference type="CDD" id="cd16571">
    <property type="entry name" value="RING-HC_SIAHs"/>
    <property type="match status" value="1"/>
</dbReference>
<dbReference type="InterPro" id="IPR004162">
    <property type="entry name" value="SINA-like_animal"/>
</dbReference>
<dbReference type="Gene3D" id="2.60.210.10">
    <property type="entry name" value="Apoptosis, Tumor Necrosis Factor Receptor Associated Protein 2, Chain A"/>
    <property type="match status" value="1"/>
</dbReference>
<feature type="domain" description="RING-type" evidence="12">
    <location>
        <begin position="17"/>
        <end position="54"/>
    </location>
</feature>
<reference evidence="14" key="1">
    <citation type="submission" date="2022-05" db="EMBL/GenBank/DDBJ databases">
        <authorList>
            <person name="Okamura Y."/>
        </authorList>
    </citation>
    <scope>NUCLEOTIDE SEQUENCE</scope>
</reference>
<evidence type="ECO:0000256" key="5">
    <source>
        <dbReference type="ARBA" id="ARBA00022723"/>
    </source>
</evidence>
<dbReference type="SUPFAM" id="SSF49599">
    <property type="entry name" value="TRAF domain-like"/>
    <property type="match status" value="1"/>
</dbReference>
<dbReference type="InterPro" id="IPR008974">
    <property type="entry name" value="TRAF-like"/>
</dbReference>
<comment type="pathway">
    <text evidence="2 10">Protein modification; protein ubiquitination.</text>
</comment>
<evidence type="ECO:0000256" key="11">
    <source>
        <dbReference type="SAM" id="MobiDB-lite"/>
    </source>
</evidence>
<protein>
    <recommendedName>
        <fullName evidence="10">E3 ubiquitin-protein ligase</fullName>
        <ecNumber evidence="10">2.3.2.27</ecNumber>
    </recommendedName>
</protein>
<evidence type="ECO:0000256" key="9">
    <source>
        <dbReference type="PROSITE-ProRule" id="PRU00455"/>
    </source>
</evidence>